<evidence type="ECO:0000256" key="1">
    <source>
        <dbReference type="ARBA" id="ARBA00022491"/>
    </source>
</evidence>
<sequence length="235" mass="27051">MRPIDIARKLKLSTSALRNYEVHGLVPPVERSTSGYRKYTEEHVAYFTCIQAMSPGFGMDVTAQVMRLIQDRQLQAALWLVNEVQANLQRDKQLAERNLAMLEDGRAGKVEESGDSEWMTIGEVAAMTSLPSSTIRHWEKVGLIMTSRDEKNGYRLFNRSQIRKIMLLRTLRPAVYSLSVVELKEAIANMNEEDVKEARNIALETLRYLDQMNLVQMRGVFYFYQLCKVVQLVEE</sequence>
<feature type="domain" description="HTH merR-type" evidence="5">
    <location>
        <begin position="118"/>
        <end position="172"/>
    </location>
</feature>
<feature type="domain" description="HTH merR-type" evidence="5">
    <location>
        <begin position="1"/>
        <end position="68"/>
    </location>
</feature>
<reference evidence="6 7" key="1">
    <citation type="submission" date="2016-11" db="EMBL/GenBank/DDBJ databases">
        <authorList>
            <person name="Jaros S."/>
            <person name="Januszkiewicz K."/>
            <person name="Wedrychowicz H."/>
        </authorList>
    </citation>
    <scope>NUCLEOTIDE SEQUENCE [LARGE SCALE GENOMIC DNA]</scope>
    <source>
        <strain evidence="6 7">NF2</strain>
    </source>
</reference>
<keyword evidence="2" id="KW-0805">Transcription regulation</keyword>
<evidence type="ECO:0000256" key="2">
    <source>
        <dbReference type="ARBA" id="ARBA00023015"/>
    </source>
</evidence>
<keyword evidence="1" id="KW-0678">Repressor</keyword>
<dbReference type="GO" id="GO:0003700">
    <property type="term" value="F:DNA-binding transcription factor activity"/>
    <property type="evidence" value="ECO:0007669"/>
    <property type="project" value="InterPro"/>
</dbReference>
<keyword evidence="4" id="KW-0804">Transcription</keyword>
<dbReference type="InterPro" id="IPR047057">
    <property type="entry name" value="MerR_fam"/>
</dbReference>
<dbReference type="PROSITE" id="PS50937">
    <property type="entry name" value="HTH_MERR_2"/>
    <property type="match status" value="2"/>
</dbReference>
<dbReference type="SMART" id="SM00422">
    <property type="entry name" value="HTH_MERR"/>
    <property type="match status" value="2"/>
</dbReference>
<dbReference type="Gene3D" id="1.10.1660.10">
    <property type="match status" value="2"/>
</dbReference>
<evidence type="ECO:0000313" key="7">
    <source>
        <dbReference type="Proteomes" id="UP000197781"/>
    </source>
</evidence>
<dbReference type="PANTHER" id="PTHR30204">
    <property type="entry name" value="REDOX-CYCLING DRUG-SENSING TRANSCRIPTIONAL ACTIVATOR SOXR"/>
    <property type="match status" value="1"/>
</dbReference>
<organism evidence="6 7">
    <name type="scientific">Brevibacillus formosus</name>
    <dbReference type="NCBI Taxonomy" id="54913"/>
    <lineage>
        <taxon>Bacteria</taxon>
        <taxon>Bacillati</taxon>
        <taxon>Bacillota</taxon>
        <taxon>Bacilli</taxon>
        <taxon>Bacillales</taxon>
        <taxon>Paenibacillaceae</taxon>
        <taxon>Brevibacillus</taxon>
    </lineage>
</organism>
<protein>
    <submittedName>
        <fullName evidence="6">Transcriptional regulator</fullName>
    </submittedName>
</protein>
<dbReference type="AlphaFoldDB" id="A0A220MCY2"/>
<dbReference type="GO" id="GO:0003677">
    <property type="term" value="F:DNA binding"/>
    <property type="evidence" value="ECO:0007669"/>
    <property type="project" value="UniProtKB-KW"/>
</dbReference>
<gene>
    <name evidence="6" type="ORF">BP422_02530</name>
</gene>
<dbReference type="Pfam" id="PF00376">
    <property type="entry name" value="MerR"/>
    <property type="match status" value="2"/>
</dbReference>
<dbReference type="RefSeq" id="WP_088906417.1">
    <property type="nucleotide sequence ID" value="NZ_CP018145.1"/>
</dbReference>
<dbReference type="Proteomes" id="UP000197781">
    <property type="component" value="Chromosome"/>
</dbReference>
<dbReference type="PANTHER" id="PTHR30204:SF69">
    <property type="entry name" value="MERR-FAMILY TRANSCRIPTIONAL REGULATOR"/>
    <property type="match status" value="1"/>
</dbReference>
<dbReference type="EMBL" id="CP018145">
    <property type="protein sequence ID" value="ASJ52520.1"/>
    <property type="molecule type" value="Genomic_DNA"/>
</dbReference>
<dbReference type="InterPro" id="IPR000551">
    <property type="entry name" value="MerR-type_HTH_dom"/>
</dbReference>
<evidence type="ECO:0000256" key="4">
    <source>
        <dbReference type="ARBA" id="ARBA00023163"/>
    </source>
</evidence>
<dbReference type="InterPro" id="IPR009061">
    <property type="entry name" value="DNA-bd_dom_put_sf"/>
</dbReference>
<evidence type="ECO:0000259" key="5">
    <source>
        <dbReference type="PROSITE" id="PS50937"/>
    </source>
</evidence>
<name>A0A220MCY2_9BACL</name>
<dbReference type="KEGG" id="bfm:BP422_02530"/>
<proteinExistence type="predicted"/>
<evidence type="ECO:0000313" key="6">
    <source>
        <dbReference type="EMBL" id="ASJ52520.1"/>
    </source>
</evidence>
<keyword evidence="3" id="KW-0238">DNA-binding</keyword>
<dbReference type="SUPFAM" id="SSF46955">
    <property type="entry name" value="Putative DNA-binding domain"/>
    <property type="match status" value="2"/>
</dbReference>
<accession>A0A220MCY2</accession>
<evidence type="ECO:0000256" key="3">
    <source>
        <dbReference type="ARBA" id="ARBA00023125"/>
    </source>
</evidence>